<dbReference type="Proteomes" id="UP000001805">
    <property type="component" value="Chromosome 6, Linkage Group II"/>
</dbReference>
<dbReference type="OrthoDB" id="10365501at2759"/>
<gene>
    <name evidence="2" type="ORF">NCU03582</name>
</gene>
<keyword evidence="3" id="KW-1185">Reference proteome</keyword>
<proteinExistence type="predicted"/>
<dbReference type="InParanoid" id="Q1K4S5"/>
<feature type="region of interest" description="Disordered" evidence="1">
    <location>
        <begin position="77"/>
        <end position="96"/>
    </location>
</feature>
<dbReference type="PaxDb" id="5141-EFNCRP00000002718"/>
<dbReference type="AlphaFoldDB" id="Q1K4S5"/>
<accession>Q1K4S5</accession>
<dbReference type="EMBL" id="CM002237">
    <property type="protein sequence ID" value="EAA26785.1"/>
    <property type="molecule type" value="Genomic_DNA"/>
</dbReference>
<dbReference type="OMA" id="HDAIPIP"/>
<feature type="region of interest" description="Disordered" evidence="1">
    <location>
        <begin position="133"/>
        <end position="155"/>
    </location>
</feature>
<feature type="region of interest" description="Disordered" evidence="1">
    <location>
        <begin position="30"/>
        <end position="56"/>
    </location>
</feature>
<dbReference type="GeneID" id="3872159"/>
<dbReference type="VEuPathDB" id="FungiDB:NCU03582"/>
<protein>
    <submittedName>
        <fullName evidence="2">Uncharacterized protein</fullName>
    </submittedName>
</protein>
<dbReference type="KEGG" id="ncr:NCU03582"/>
<evidence type="ECO:0000256" key="1">
    <source>
        <dbReference type="SAM" id="MobiDB-lite"/>
    </source>
</evidence>
<feature type="compositionally biased region" description="Basic and acidic residues" evidence="1">
    <location>
        <begin position="40"/>
        <end position="56"/>
    </location>
</feature>
<dbReference type="RefSeq" id="XP_956021.1">
    <property type="nucleotide sequence ID" value="XM_950928.1"/>
</dbReference>
<evidence type="ECO:0000313" key="2">
    <source>
        <dbReference type="EMBL" id="EAA26785.1"/>
    </source>
</evidence>
<sequence>MASTTAMTKPWLEHDAIPIPALRYSPPTDADGKPIFAPVESKKPPTADFLRPPRDDDGNLVTLPLLAALRARKAARAAASAASPKKTKTKTIGPMKNDARPVFFPGCMPGSQPGRVLWLQGLDYFAASRAELKAGKKGRGGSGRSRPPKHVREQNAHKEEVLAEKQCKFIEKSCPGVKYGEDNEGKRREREEKERMGREAIVKRIKEQIEKGVRY</sequence>
<dbReference type="HOGENOM" id="CLU_1147796_0_0_1"/>
<organism evidence="2 3">
    <name type="scientific">Neurospora crassa (strain ATCC 24698 / 74-OR23-1A / CBS 708.71 / DSM 1257 / FGSC 987)</name>
    <dbReference type="NCBI Taxonomy" id="367110"/>
    <lineage>
        <taxon>Eukaryota</taxon>
        <taxon>Fungi</taxon>
        <taxon>Dikarya</taxon>
        <taxon>Ascomycota</taxon>
        <taxon>Pezizomycotina</taxon>
        <taxon>Sordariomycetes</taxon>
        <taxon>Sordariomycetidae</taxon>
        <taxon>Sordariales</taxon>
        <taxon>Sordariaceae</taxon>
        <taxon>Neurospora</taxon>
    </lineage>
</organism>
<dbReference type="SMR" id="Q1K4S5"/>
<evidence type="ECO:0000313" key="3">
    <source>
        <dbReference type="Proteomes" id="UP000001805"/>
    </source>
</evidence>
<reference evidence="2 3" key="1">
    <citation type="journal article" date="2003" name="Nature">
        <title>The genome sequence of the filamentous fungus Neurospora crassa.</title>
        <authorList>
            <person name="Galagan J.E."/>
            <person name="Calvo S.E."/>
            <person name="Borkovich K.A."/>
            <person name="Selker E.U."/>
            <person name="Read N.D."/>
            <person name="Jaffe D."/>
            <person name="FitzHugh W."/>
            <person name="Ma L.J."/>
            <person name="Smirnov S."/>
            <person name="Purcell S."/>
            <person name="Rehman B."/>
            <person name="Elkins T."/>
            <person name="Engels R."/>
            <person name="Wang S."/>
            <person name="Nielsen C.B."/>
            <person name="Butler J."/>
            <person name="Endrizzi M."/>
            <person name="Qui D."/>
            <person name="Ianakiev P."/>
            <person name="Bell-Pedersen D."/>
            <person name="Nelson M.A."/>
            <person name="Werner-Washburne M."/>
            <person name="Selitrennikoff C.P."/>
            <person name="Kinsey J.A."/>
            <person name="Braun E.L."/>
            <person name="Zelter A."/>
            <person name="Schulte U."/>
            <person name="Kothe G.O."/>
            <person name="Jedd G."/>
            <person name="Mewes W."/>
            <person name="Staben C."/>
            <person name="Marcotte E."/>
            <person name="Greenberg D."/>
            <person name="Roy A."/>
            <person name="Foley K."/>
            <person name="Naylor J."/>
            <person name="Stange-Thomann N."/>
            <person name="Barrett R."/>
            <person name="Gnerre S."/>
            <person name="Kamal M."/>
            <person name="Kamvysselis M."/>
            <person name="Mauceli E."/>
            <person name="Bielke C."/>
            <person name="Rudd S."/>
            <person name="Frishman D."/>
            <person name="Krystofova S."/>
            <person name="Rasmussen C."/>
            <person name="Metzenberg R.L."/>
            <person name="Perkins D.D."/>
            <person name="Kroken S."/>
            <person name="Cogoni C."/>
            <person name="Macino G."/>
            <person name="Catcheside D."/>
            <person name="Li W."/>
            <person name="Pratt R.J."/>
            <person name="Osmani S.A."/>
            <person name="DeSouza C.P."/>
            <person name="Glass L."/>
            <person name="Orbach M.J."/>
            <person name="Berglund J.A."/>
            <person name="Voelker R."/>
            <person name="Yarden O."/>
            <person name="Plamann M."/>
            <person name="Seiler S."/>
            <person name="Dunlap J."/>
            <person name="Radford A."/>
            <person name="Aramayo R."/>
            <person name="Natvig D.O."/>
            <person name="Alex L.A."/>
            <person name="Mannhaupt G."/>
            <person name="Ebbole D.J."/>
            <person name="Freitag M."/>
            <person name="Paulsen I."/>
            <person name="Sachs M.S."/>
            <person name="Lander E.S."/>
            <person name="Nusbaum C."/>
            <person name="Birren B."/>
        </authorList>
    </citation>
    <scope>NUCLEOTIDE SEQUENCE [LARGE SCALE GENOMIC DNA]</scope>
    <source>
        <strain evidence="3">ATCC 24698 / 74-OR23-1A / CBS 708.71 / DSM 1257 / FGSC 987</strain>
    </source>
</reference>
<name>Q1K4S5_NEUCR</name>